<dbReference type="OrthoDB" id="89303at2759"/>
<dbReference type="EMBL" id="NCKW01016891">
    <property type="protein sequence ID" value="POM60338.1"/>
    <property type="molecule type" value="Genomic_DNA"/>
</dbReference>
<name>A0A2P4X467_9STRA</name>
<organism evidence="1 2">
    <name type="scientific">Phytophthora palmivora</name>
    <dbReference type="NCBI Taxonomy" id="4796"/>
    <lineage>
        <taxon>Eukaryota</taxon>
        <taxon>Sar</taxon>
        <taxon>Stramenopiles</taxon>
        <taxon>Oomycota</taxon>
        <taxon>Peronosporomycetes</taxon>
        <taxon>Peronosporales</taxon>
        <taxon>Peronosporaceae</taxon>
        <taxon>Phytophthora</taxon>
    </lineage>
</organism>
<proteinExistence type="predicted"/>
<comment type="caution">
    <text evidence="1">The sequence shown here is derived from an EMBL/GenBank/DDBJ whole genome shotgun (WGS) entry which is preliminary data.</text>
</comment>
<sequence length="173" mass="19906">MLRLQEKYKDQDLLVYIPSEVQIKNRKAHLTRQLEKQTKTTTFAELNEWASLRMCTSRETFFDGHGFDAATDEATFSALPAGHRNGTLVLNTFYHDYQDDNVKKTSFGLIMTSRRIFRNVRNAAEGQQSDDIFAAADGTYKLHFGNWVLVAFGTYRSQYTTAREYSKSFVPHA</sequence>
<accession>A0A2P4X467</accession>
<keyword evidence="2" id="KW-1185">Reference proteome</keyword>
<evidence type="ECO:0000313" key="2">
    <source>
        <dbReference type="Proteomes" id="UP000237271"/>
    </source>
</evidence>
<gene>
    <name evidence="1" type="ORF">PHPALM_30816</name>
</gene>
<reference evidence="1 2" key="1">
    <citation type="journal article" date="2017" name="Genome Biol. Evol.">
        <title>Phytophthora megakarya and P. palmivora, closely related causal agents of cacao black pod rot, underwent increases in genome sizes and gene numbers by different mechanisms.</title>
        <authorList>
            <person name="Ali S.S."/>
            <person name="Shao J."/>
            <person name="Lary D.J."/>
            <person name="Kronmiller B."/>
            <person name="Shen D."/>
            <person name="Strem M.D."/>
            <person name="Amoako-Attah I."/>
            <person name="Akrofi A.Y."/>
            <person name="Begoude B.A."/>
            <person name="Ten Hoopen G.M."/>
            <person name="Coulibaly K."/>
            <person name="Kebe B.I."/>
            <person name="Melnick R.L."/>
            <person name="Guiltinan M.J."/>
            <person name="Tyler B.M."/>
            <person name="Meinhardt L.W."/>
            <person name="Bailey B.A."/>
        </authorList>
    </citation>
    <scope>NUCLEOTIDE SEQUENCE [LARGE SCALE GENOMIC DNA]</scope>
    <source>
        <strain evidence="2">sbr112.9</strain>
    </source>
</reference>
<dbReference type="AlphaFoldDB" id="A0A2P4X467"/>
<protein>
    <submittedName>
        <fullName evidence="1">Uncharacterized protein</fullName>
    </submittedName>
</protein>
<dbReference type="Proteomes" id="UP000237271">
    <property type="component" value="Unassembled WGS sequence"/>
</dbReference>
<evidence type="ECO:0000313" key="1">
    <source>
        <dbReference type="EMBL" id="POM60338.1"/>
    </source>
</evidence>